<evidence type="ECO:0000256" key="1">
    <source>
        <dbReference type="SAM" id="MobiDB-lite"/>
    </source>
</evidence>
<feature type="compositionally biased region" description="Polar residues" evidence="1">
    <location>
        <begin position="250"/>
        <end position="280"/>
    </location>
</feature>
<sequence>MFLFLIKGGLTDETLSWNNCNETTRQPHTSLYKNIEASITHKKEADKHYTNKRYADAFIEYAQMPIKDELVVTRSKNLAQYRVDDLKKKIFKSQQTGLCHDIESIISKIKEIANSHPYVKYSPAKLEQQLKDCFLHSKAMSSVEIGDYSEALSYFEQSENYATHAVALYILAMHSEDIGYKSTMKKFLYRIPADYNGPYYKEILSYKKKYIPKNEWKQQYSKYHKLAPTAYEKLVFSKAITSKSSYINKQQENKQISNNKGRSNSGYKVNSSMNSNKGSQSKSRTSTNRTSGSTSSNSKGSNGSKSNSGSSYKSSSTSSRSSGSSYSSGSNSRGGYSGSYSSGGASRGGGGRR</sequence>
<organism evidence="2 3">
    <name type="scientific">Paenibacillus arenosi</name>
    <dbReference type="NCBI Taxonomy" id="2774142"/>
    <lineage>
        <taxon>Bacteria</taxon>
        <taxon>Bacillati</taxon>
        <taxon>Bacillota</taxon>
        <taxon>Bacilli</taxon>
        <taxon>Bacillales</taxon>
        <taxon>Paenibacillaceae</taxon>
        <taxon>Paenibacillus</taxon>
    </lineage>
</organism>
<dbReference type="EMBL" id="JACYTN010000011">
    <property type="protein sequence ID" value="MBD8499447.1"/>
    <property type="molecule type" value="Genomic_DNA"/>
</dbReference>
<dbReference type="RefSeq" id="WP_192025781.1">
    <property type="nucleotide sequence ID" value="NZ_JACYTN010000011.1"/>
</dbReference>
<evidence type="ECO:0000313" key="2">
    <source>
        <dbReference type="EMBL" id="MBD8499447.1"/>
    </source>
</evidence>
<dbReference type="Proteomes" id="UP000634529">
    <property type="component" value="Unassembled WGS sequence"/>
</dbReference>
<protein>
    <submittedName>
        <fullName evidence="2">Uncharacterized protein</fullName>
    </submittedName>
</protein>
<keyword evidence="3" id="KW-1185">Reference proteome</keyword>
<feature type="region of interest" description="Disordered" evidence="1">
    <location>
        <begin position="250"/>
        <end position="353"/>
    </location>
</feature>
<accession>A0ABR9B205</accession>
<evidence type="ECO:0000313" key="3">
    <source>
        <dbReference type="Proteomes" id="UP000634529"/>
    </source>
</evidence>
<gene>
    <name evidence="2" type="ORF">IFO66_14215</name>
</gene>
<comment type="caution">
    <text evidence="2">The sequence shown here is derived from an EMBL/GenBank/DDBJ whole genome shotgun (WGS) entry which is preliminary data.</text>
</comment>
<feature type="compositionally biased region" description="Low complexity" evidence="1">
    <location>
        <begin position="281"/>
        <end position="344"/>
    </location>
</feature>
<proteinExistence type="predicted"/>
<reference evidence="2 3" key="1">
    <citation type="submission" date="2020-09" db="EMBL/GenBank/DDBJ databases">
        <title>Paenibacillus sp. CAU 1523 isolated from sand of Haeundae Beach.</title>
        <authorList>
            <person name="Kim W."/>
        </authorList>
    </citation>
    <scope>NUCLEOTIDE SEQUENCE [LARGE SCALE GENOMIC DNA]</scope>
    <source>
        <strain evidence="2 3">CAU 1523</strain>
    </source>
</reference>
<name>A0ABR9B205_9BACL</name>